<evidence type="ECO:0000313" key="2">
    <source>
        <dbReference type="EMBL" id="GBP39248.1"/>
    </source>
</evidence>
<dbReference type="Proteomes" id="UP000299102">
    <property type="component" value="Unassembled WGS sequence"/>
</dbReference>
<gene>
    <name evidence="2" type="ORF">EVAR_22654_1</name>
</gene>
<dbReference type="EMBL" id="BGZK01000362">
    <property type="protein sequence ID" value="GBP39248.1"/>
    <property type="molecule type" value="Genomic_DNA"/>
</dbReference>
<organism evidence="2 3">
    <name type="scientific">Eumeta variegata</name>
    <name type="common">Bagworm moth</name>
    <name type="synonym">Eumeta japonica</name>
    <dbReference type="NCBI Taxonomy" id="151549"/>
    <lineage>
        <taxon>Eukaryota</taxon>
        <taxon>Metazoa</taxon>
        <taxon>Ecdysozoa</taxon>
        <taxon>Arthropoda</taxon>
        <taxon>Hexapoda</taxon>
        <taxon>Insecta</taxon>
        <taxon>Pterygota</taxon>
        <taxon>Neoptera</taxon>
        <taxon>Endopterygota</taxon>
        <taxon>Lepidoptera</taxon>
        <taxon>Glossata</taxon>
        <taxon>Ditrysia</taxon>
        <taxon>Tineoidea</taxon>
        <taxon>Psychidae</taxon>
        <taxon>Oiketicinae</taxon>
        <taxon>Eumeta</taxon>
    </lineage>
</organism>
<evidence type="ECO:0000256" key="1">
    <source>
        <dbReference type="SAM" id="MobiDB-lite"/>
    </source>
</evidence>
<feature type="compositionally biased region" description="Basic and acidic residues" evidence="1">
    <location>
        <begin position="58"/>
        <end position="68"/>
    </location>
</feature>
<feature type="region of interest" description="Disordered" evidence="1">
    <location>
        <begin position="48"/>
        <end position="76"/>
    </location>
</feature>
<evidence type="ECO:0000313" key="3">
    <source>
        <dbReference type="Proteomes" id="UP000299102"/>
    </source>
</evidence>
<proteinExistence type="predicted"/>
<comment type="caution">
    <text evidence="2">The sequence shown here is derived from an EMBL/GenBank/DDBJ whole genome shotgun (WGS) entry which is preliminary data.</text>
</comment>
<sequence length="76" mass="8578">MTMARFPIASGVIQYDLLKARSYLRAGWLFDHINSELDTALAADVEQMPPEPLNQNREGNKNHDKDCEVESGSSRK</sequence>
<accession>A0A4C1VJG5</accession>
<protein>
    <submittedName>
        <fullName evidence="2">Uncharacterized protein</fullName>
    </submittedName>
</protein>
<keyword evidence="3" id="KW-1185">Reference proteome</keyword>
<name>A0A4C1VJG5_EUMVA</name>
<dbReference type="AlphaFoldDB" id="A0A4C1VJG5"/>
<reference evidence="2 3" key="1">
    <citation type="journal article" date="2019" name="Commun. Biol.">
        <title>The bagworm genome reveals a unique fibroin gene that provides high tensile strength.</title>
        <authorList>
            <person name="Kono N."/>
            <person name="Nakamura H."/>
            <person name="Ohtoshi R."/>
            <person name="Tomita M."/>
            <person name="Numata K."/>
            <person name="Arakawa K."/>
        </authorList>
    </citation>
    <scope>NUCLEOTIDE SEQUENCE [LARGE SCALE GENOMIC DNA]</scope>
</reference>